<keyword evidence="2" id="KW-0677">Repeat</keyword>
<keyword evidence="3 5" id="KW-0863">Zinc-finger</keyword>
<dbReference type="InParanoid" id="A0A7R8ULA3"/>
<dbReference type="AlphaFoldDB" id="A0A7R8ULA3"/>
<evidence type="ECO:0000256" key="4">
    <source>
        <dbReference type="ARBA" id="ARBA00022833"/>
    </source>
</evidence>
<dbReference type="SMART" id="SM00355">
    <property type="entry name" value="ZnF_C2H2"/>
    <property type="match status" value="6"/>
</dbReference>
<dbReference type="PANTHER" id="PTHR46179:SF25">
    <property type="entry name" value="METAL RESPONSE ELEMENT-BINDING TRANSCRIPTION FACTOR-1, ISOFORM C"/>
    <property type="match status" value="1"/>
</dbReference>
<name>A0A7R8ULA3_HERIL</name>
<dbReference type="GO" id="GO:0005634">
    <property type="term" value="C:nucleus"/>
    <property type="evidence" value="ECO:0007669"/>
    <property type="project" value="TreeGrafter"/>
</dbReference>
<feature type="domain" description="C2H2-type" evidence="7">
    <location>
        <begin position="337"/>
        <end position="366"/>
    </location>
</feature>
<dbReference type="PROSITE" id="PS00028">
    <property type="entry name" value="ZINC_FINGER_C2H2_1"/>
    <property type="match status" value="6"/>
</dbReference>
<dbReference type="Pfam" id="PF00096">
    <property type="entry name" value="zf-C2H2"/>
    <property type="match status" value="5"/>
</dbReference>
<dbReference type="InterPro" id="IPR051061">
    <property type="entry name" value="Zinc_finger_trans_reg"/>
</dbReference>
<dbReference type="FunCoup" id="A0A7R8ULA3">
    <property type="interactions" value="287"/>
</dbReference>
<evidence type="ECO:0000256" key="3">
    <source>
        <dbReference type="ARBA" id="ARBA00022771"/>
    </source>
</evidence>
<feature type="region of interest" description="Disordered" evidence="6">
    <location>
        <begin position="386"/>
        <end position="439"/>
    </location>
</feature>
<feature type="region of interest" description="Disordered" evidence="6">
    <location>
        <begin position="992"/>
        <end position="1027"/>
    </location>
</feature>
<keyword evidence="1" id="KW-0479">Metal-binding</keyword>
<feature type="region of interest" description="Disordered" evidence="6">
    <location>
        <begin position="105"/>
        <end position="138"/>
    </location>
</feature>
<accession>A0A7R8ULA3</accession>
<feature type="domain" description="C2H2-type" evidence="7">
    <location>
        <begin position="282"/>
        <end position="309"/>
    </location>
</feature>
<dbReference type="FunFam" id="3.30.160.60:FF:000446">
    <property type="entry name" value="Zinc finger protein"/>
    <property type="match status" value="1"/>
</dbReference>
<keyword evidence="4" id="KW-0862">Zinc</keyword>
<dbReference type="EMBL" id="LR899010">
    <property type="protein sequence ID" value="CAD7082946.1"/>
    <property type="molecule type" value="Genomic_DNA"/>
</dbReference>
<evidence type="ECO:0000256" key="1">
    <source>
        <dbReference type="ARBA" id="ARBA00022723"/>
    </source>
</evidence>
<dbReference type="FunFam" id="3.30.160.60:FF:000072">
    <property type="entry name" value="zinc finger protein 143 isoform X1"/>
    <property type="match status" value="3"/>
</dbReference>
<evidence type="ECO:0000259" key="7">
    <source>
        <dbReference type="PROSITE" id="PS50157"/>
    </source>
</evidence>
<dbReference type="OrthoDB" id="6145499at2759"/>
<evidence type="ECO:0000313" key="9">
    <source>
        <dbReference type="Proteomes" id="UP000594454"/>
    </source>
</evidence>
<feature type="domain" description="C2H2-type" evidence="7">
    <location>
        <begin position="252"/>
        <end position="281"/>
    </location>
</feature>
<feature type="domain" description="C2H2-type" evidence="7">
    <location>
        <begin position="309"/>
        <end position="336"/>
    </location>
</feature>
<evidence type="ECO:0000256" key="5">
    <source>
        <dbReference type="PROSITE-ProRule" id="PRU00042"/>
    </source>
</evidence>
<reference evidence="8 9" key="1">
    <citation type="submission" date="2020-11" db="EMBL/GenBank/DDBJ databases">
        <authorList>
            <person name="Wallbank WR R."/>
            <person name="Pardo Diaz C."/>
            <person name="Kozak K."/>
            <person name="Martin S."/>
            <person name="Jiggins C."/>
            <person name="Moest M."/>
            <person name="Warren A I."/>
            <person name="Generalovic N T."/>
            <person name="Byers J.R.P. K."/>
            <person name="Montejo-Kovacevich G."/>
            <person name="Yen C E."/>
        </authorList>
    </citation>
    <scope>NUCLEOTIDE SEQUENCE [LARGE SCALE GENOMIC DNA]</scope>
</reference>
<dbReference type="GO" id="GO:0008270">
    <property type="term" value="F:zinc ion binding"/>
    <property type="evidence" value="ECO:0007669"/>
    <property type="project" value="UniProtKB-KW"/>
</dbReference>
<feature type="domain" description="C2H2-type" evidence="7">
    <location>
        <begin position="367"/>
        <end position="396"/>
    </location>
</feature>
<proteinExistence type="predicted"/>
<dbReference type="SUPFAM" id="SSF57667">
    <property type="entry name" value="beta-beta-alpha zinc fingers"/>
    <property type="match status" value="3"/>
</dbReference>
<dbReference type="InterPro" id="IPR013087">
    <property type="entry name" value="Znf_C2H2_type"/>
</dbReference>
<feature type="compositionally biased region" description="Polar residues" evidence="6">
    <location>
        <begin position="1015"/>
        <end position="1026"/>
    </location>
</feature>
<keyword evidence="9" id="KW-1185">Reference proteome</keyword>
<evidence type="ECO:0000313" key="8">
    <source>
        <dbReference type="EMBL" id="CAD7082946.1"/>
    </source>
</evidence>
<dbReference type="FunFam" id="3.30.160.60:FF:000397">
    <property type="entry name" value="Metal regulatory transcription factor 1"/>
    <property type="match status" value="1"/>
</dbReference>
<dbReference type="FunFam" id="3.30.160.60:FF:000349">
    <property type="entry name" value="metal regulatory transcription factor 1"/>
    <property type="match status" value="1"/>
</dbReference>
<sequence length="1077" mass="117013">MSLEYSILNKPLLARAHEANGITSLISTILSPSQSSNCSGTDSEVVGTTASESDSGLALTNSSSSSNVSAIVSYIGNVSANGSASSSPMIDYTFARVIEPDMSPFHYPSSTSTPPSSSSSSPSLPSLQTTPPATSPQDNFQEFYNNYVTLQPVMPFCNTLSDDFSGKFDPIPDDQYSYIELKKTPDEISLCIRPDALQKSEGEPSHATVSVEGGEPQILARYRCNYENCTRSYSTIGNLRTHLKTHRGEYRFKCTEDGCGKAFLTSYSLKIHIRVHTKVKPYECAVCGKAFNTRYRLRAHLRLHNGETFNCSECQKFFTTLSDLKKHTRTHTQERPYKCRQDGCGKAFTASHHLKTHTRTHTGERPYPCQENSCLKAFSTSHSLKSHTKTHFKQSSRKNKQSAQGSFSQSESENSNDTKDLKADDISTETEDSYKSDQLSSEKIDVSSLIFSENNDSAVIIKQEDGKSAFAGLNNITGTESFINSHLADESFMNPSEISPTTEALKVTNMKQEPMDFVQSEDNIAYETSMNLQPMIVETQLSETTHTFQANLPSVDQAANVPSNLILNAINAENVNYLNISNITATAANIMNVNNGQQSAECVENPLTNHLPPTATYNPPIMPLEPMIVERQTQLPETSQALQLAMASEVEIPTPWFDVAVLASKPLIPTAPVTPACVALPTEITTFVNLQANTGTPENDYISPNPVPANVDVTQNFPVQETTNESIENEFRQSYYDIFASLGSSPSSSQSILQGVSTNEVFNNDDANIDDLLNEGTGYTAGSQDIETESLLNELLLTIDNAHKNCQHTVQNGQSETPTARGPTPLAEKQIVPNVSTPARSSSAVSGQQNSPKTLKDITAEADICRCTNCKCDKEMGCVGGCNQSNPCTKSKIQQQKNQPFKVPPRKVQRSTSSSCCKKRASPTPKKVTSSCSCNMPTQERVSSPVCCGQIEEVTCCNSEAEIPPKSSAERKIDDVAALLENIVSSTESPCCKTPAEPPKREREPHVHRSCGPAVSNSSAKSTTKRSGGACTCKSPMEGVANGCCVVICLKTLEALKNVLTRRSINLIRCSGAGGVA</sequence>
<dbReference type="PANTHER" id="PTHR46179">
    <property type="entry name" value="ZINC FINGER PROTEIN"/>
    <property type="match status" value="1"/>
</dbReference>
<feature type="compositionally biased region" description="Basic and acidic residues" evidence="6">
    <location>
        <begin position="998"/>
        <end position="1007"/>
    </location>
</feature>
<feature type="compositionally biased region" description="Basic residues" evidence="6">
    <location>
        <begin position="386"/>
        <end position="400"/>
    </location>
</feature>
<dbReference type="PROSITE" id="PS50157">
    <property type="entry name" value="ZINC_FINGER_C2H2_2"/>
    <property type="match status" value="6"/>
</dbReference>
<evidence type="ECO:0000256" key="6">
    <source>
        <dbReference type="SAM" id="MobiDB-lite"/>
    </source>
</evidence>
<organism evidence="8 9">
    <name type="scientific">Hermetia illucens</name>
    <name type="common">Black soldier fly</name>
    <dbReference type="NCBI Taxonomy" id="343691"/>
    <lineage>
        <taxon>Eukaryota</taxon>
        <taxon>Metazoa</taxon>
        <taxon>Ecdysozoa</taxon>
        <taxon>Arthropoda</taxon>
        <taxon>Hexapoda</taxon>
        <taxon>Insecta</taxon>
        <taxon>Pterygota</taxon>
        <taxon>Neoptera</taxon>
        <taxon>Endopterygota</taxon>
        <taxon>Diptera</taxon>
        <taxon>Brachycera</taxon>
        <taxon>Stratiomyomorpha</taxon>
        <taxon>Stratiomyidae</taxon>
        <taxon>Hermetiinae</taxon>
        <taxon>Hermetia</taxon>
    </lineage>
</organism>
<dbReference type="InterPro" id="IPR036236">
    <property type="entry name" value="Znf_C2H2_sf"/>
</dbReference>
<dbReference type="Gene3D" id="3.30.160.60">
    <property type="entry name" value="Classic Zinc Finger"/>
    <property type="match status" value="6"/>
</dbReference>
<gene>
    <name evidence="8" type="ORF">HERILL_LOCUS5942</name>
</gene>
<protein>
    <recommendedName>
        <fullName evidence="7">C2H2-type domain-containing protein</fullName>
    </recommendedName>
</protein>
<feature type="compositionally biased region" description="Polar residues" evidence="6">
    <location>
        <begin position="401"/>
        <end position="415"/>
    </location>
</feature>
<dbReference type="Proteomes" id="UP000594454">
    <property type="component" value="Chromosome 2"/>
</dbReference>
<feature type="compositionally biased region" description="Low complexity" evidence="6">
    <location>
        <begin position="108"/>
        <end position="137"/>
    </location>
</feature>
<feature type="compositionally biased region" description="Basic and acidic residues" evidence="6">
    <location>
        <begin position="416"/>
        <end position="425"/>
    </location>
</feature>
<dbReference type="GO" id="GO:0006357">
    <property type="term" value="P:regulation of transcription by RNA polymerase II"/>
    <property type="evidence" value="ECO:0007669"/>
    <property type="project" value="TreeGrafter"/>
</dbReference>
<feature type="domain" description="C2H2-type" evidence="7">
    <location>
        <begin position="222"/>
        <end position="251"/>
    </location>
</feature>
<evidence type="ECO:0000256" key="2">
    <source>
        <dbReference type="ARBA" id="ARBA00022737"/>
    </source>
</evidence>